<feature type="region of interest" description="Disordered" evidence="1">
    <location>
        <begin position="1"/>
        <end position="20"/>
    </location>
</feature>
<dbReference type="EMBL" id="CYZT01000980">
    <property type="protein sequence ID" value="CUQ36871.1"/>
    <property type="molecule type" value="Genomic_DNA"/>
</dbReference>
<gene>
    <name evidence="2" type="ORF">ERS852411_04309</name>
</gene>
<dbReference type="Proteomes" id="UP000095746">
    <property type="component" value="Unassembled WGS sequence"/>
</dbReference>
<sequence length="110" mass="11940">MPTLGKPTRPTSASSLSSRITCRSWPGRPALAKRGTCRVGVAKCLLPQPPFPPLASTKRSVWDMSQIISPVSASRTTVPRGTLMTRSSPSLPEQRLPWPSMPLAATYLRL</sequence>
<evidence type="ECO:0000313" key="2">
    <source>
        <dbReference type="EMBL" id="CUQ36871.1"/>
    </source>
</evidence>
<protein>
    <submittedName>
        <fullName evidence="2">Uncharacterized protein</fullName>
    </submittedName>
</protein>
<proteinExistence type="predicted"/>
<organism evidence="2 3">
    <name type="scientific">Flavonifractor plautii</name>
    <name type="common">Fusobacterium plautii</name>
    <dbReference type="NCBI Taxonomy" id="292800"/>
    <lineage>
        <taxon>Bacteria</taxon>
        <taxon>Bacillati</taxon>
        <taxon>Bacillota</taxon>
        <taxon>Clostridia</taxon>
        <taxon>Eubacteriales</taxon>
        <taxon>Oscillospiraceae</taxon>
        <taxon>Flavonifractor</taxon>
    </lineage>
</organism>
<evidence type="ECO:0000313" key="3">
    <source>
        <dbReference type="Proteomes" id="UP000095746"/>
    </source>
</evidence>
<reference evidence="2 3" key="1">
    <citation type="submission" date="2015-09" db="EMBL/GenBank/DDBJ databases">
        <authorList>
            <consortium name="Pathogen Informatics"/>
        </authorList>
    </citation>
    <scope>NUCLEOTIDE SEQUENCE [LARGE SCALE GENOMIC DNA]</scope>
    <source>
        <strain evidence="2 3">2789STDY5608854</strain>
    </source>
</reference>
<evidence type="ECO:0000256" key="1">
    <source>
        <dbReference type="SAM" id="MobiDB-lite"/>
    </source>
</evidence>
<dbReference type="AlphaFoldDB" id="A0A174VU55"/>
<name>A0A174VU55_FLAPL</name>
<accession>A0A174VU55</accession>
<feature type="compositionally biased region" description="Polar residues" evidence="1">
    <location>
        <begin position="9"/>
        <end position="20"/>
    </location>
</feature>